<proteinExistence type="predicted"/>
<evidence type="ECO:0000313" key="2">
    <source>
        <dbReference type="Proteomes" id="UP001231649"/>
    </source>
</evidence>
<evidence type="ECO:0000313" key="1">
    <source>
        <dbReference type="EMBL" id="KAJ8734929.1"/>
    </source>
</evidence>
<accession>A0ACC2R7L7</accession>
<reference evidence="1" key="1">
    <citation type="submission" date="2023-03" db="EMBL/GenBank/DDBJ databases">
        <title>Chromosome-level genomes of two armyworms, Mythimna separata and Mythimna loreyi, provide insights into the biosynthesis and reception of sex pheromones.</title>
        <authorList>
            <person name="Zhao H."/>
        </authorList>
    </citation>
    <scope>NUCLEOTIDE SEQUENCE</scope>
    <source>
        <strain evidence="1">BeijingLab</strain>
    </source>
</reference>
<keyword evidence="2" id="KW-1185">Reference proteome</keyword>
<protein>
    <submittedName>
        <fullName evidence="1">Uncharacterized protein</fullName>
    </submittedName>
</protein>
<dbReference type="EMBL" id="CM056781">
    <property type="protein sequence ID" value="KAJ8734929.1"/>
    <property type="molecule type" value="Genomic_DNA"/>
</dbReference>
<sequence>MWWYLLLVLCFVSISSQNEDEWKLVQIAQGPVRGRKAPEGMYVFYNVPYATAPTGENKFKAPLPPPNWTEPFDAIDKGVICPQATLKVLPLNTSAMQEDCLIANIYVPDTEEKNLAVMVHIHGGALQVGAGEFKTAKNLMKSKKLIVVNFNYRLGIHGFLCLGTKDVPGNAGMKDMVALLRWVNKNIASFGGNPKDVTISGYSAGAAAADLLILSKTTKGLFQKVIVESGSSLAEFAVQQDPLANAKMHAKTLNFSNINDIDALEKFYKTRSYETLTLDAFFARKDSTFVFSVCVERDTGTGEDIFLHDAPINILMNGDYQKMPMLYGFTNMEGLFRIINFDSWSIEMNDKFSDFMPADLIFENDEEKEKVAEQVKEFYFHKKPVGPDTVLAYVDYFTDVIFAFPALRSVKLNLDGGNNQIYLYEYSFTDEDTYFVPHTNIRGAAHCAQSQAVLDGVDQFNLDEKTASQELVKMKKIIRELWHNFIITGKPVPEGSALPSWPALGVNKHPYMSLGQTLELRNGILTDRATFWSEIYEKYYRKPIAPSPKLKS</sequence>
<organism evidence="1 2">
    <name type="scientific">Mythimna loreyi</name>
    <dbReference type="NCBI Taxonomy" id="667449"/>
    <lineage>
        <taxon>Eukaryota</taxon>
        <taxon>Metazoa</taxon>
        <taxon>Ecdysozoa</taxon>
        <taxon>Arthropoda</taxon>
        <taxon>Hexapoda</taxon>
        <taxon>Insecta</taxon>
        <taxon>Pterygota</taxon>
        <taxon>Neoptera</taxon>
        <taxon>Endopterygota</taxon>
        <taxon>Lepidoptera</taxon>
        <taxon>Glossata</taxon>
        <taxon>Ditrysia</taxon>
        <taxon>Noctuoidea</taxon>
        <taxon>Noctuidae</taxon>
        <taxon>Noctuinae</taxon>
        <taxon>Hadenini</taxon>
        <taxon>Mythimna</taxon>
    </lineage>
</organism>
<comment type="caution">
    <text evidence="1">The sequence shown here is derived from an EMBL/GenBank/DDBJ whole genome shotgun (WGS) entry which is preliminary data.</text>
</comment>
<name>A0ACC2R7L7_9NEOP</name>
<dbReference type="Proteomes" id="UP001231649">
    <property type="component" value="Chromosome 5"/>
</dbReference>
<gene>
    <name evidence="1" type="ORF">PYW08_014179</name>
</gene>